<evidence type="ECO:0000313" key="16">
    <source>
        <dbReference type="Proteomes" id="UP001642540"/>
    </source>
</evidence>
<name>A0ABP1QJ41_9HEXA</name>
<keyword evidence="8" id="KW-0492">Microsome</keyword>
<keyword evidence="7" id="KW-0256">Endoplasmic reticulum</keyword>
<keyword evidence="9 13" id="KW-0560">Oxidoreductase</keyword>
<evidence type="ECO:0000256" key="5">
    <source>
        <dbReference type="ARBA" id="ARBA00022617"/>
    </source>
</evidence>
<evidence type="ECO:0000256" key="8">
    <source>
        <dbReference type="ARBA" id="ARBA00022848"/>
    </source>
</evidence>
<dbReference type="Pfam" id="PF00067">
    <property type="entry name" value="p450"/>
    <property type="match status" value="1"/>
</dbReference>
<dbReference type="InterPro" id="IPR002401">
    <property type="entry name" value="Cyt_P450_E_grp-I"/>
</dbReference>
<reference evidence="15 16" key="1">
    <citation type="submission" date="2024-08" db="EMBL/GenBank/DDBJ databases">
        <authorList>
            <person name="Cucini C."/>
            <person name="Frati F."/>
        </authorList>
    </citation>
    <scope>NUCLEOTIDE SEQUENCE [LARGE SCALE GENOMIC DNA]</scope>
</reference>
<organism evidence="15 16">
    <name type="scientific">Orchesella dallaii</name>
    <dbReference type="NCBI Taxonomy" id="48710"/>
    <lineage>
        <taxon>Eukaryota</taxon>
        <taxon>Metazoa</taxon>
        <taxon>Ecdysozoa</taxon>
        <taxon>Arthropoda</taxon>
        <taxon>Hexapoda</taxon>
        <taxon>Collembola</taxon>
        <taxon>Entomobryomorpha</taxon>
        <taxon>Entomobryoidea</taxon>
        <taxon>Orchesellidae</taxon>
        <taxon>Orchesellinae</taxon>
        <taxon>Orchesella</taxon>
    </lineage>
</organism>
<dbReference type="Gene3D" id="1.10.630.10">
    <property type="entry name" value="Cytochrome P450"/>
    <property type="match status" value="1"/>
</dbReference>
<dbReference type="PROSITE" id="PS00086">
    <property type="entry name" value="CYTOCHROME_P450"/>
    <property type="match status" value="1"/>
</dbReference>
<dbReference type="EMBL" id="CAXLJM020000033">
    <property type="protein sequence ID" value="CAL8101250.1"/>
    <property type="molecule type" value="Genomic_DNA"/>
</dbReference>
<comment type="cofactor">
    <cofactor evidence="1">
        <name>heme</name>
        <dbReference type="ChEBI" id="CHEBI:30413"/>
    </cofactor>
</comment>
<sequence>MSAQFTIDPGYSLIIRLNANCFHLRSCSVFTFSEKKTFTESRMASYLIRARIIGGDIQTWLASVLTVLLFIVLTLNFKAIISRLENRWKLVRAIDKFPGPLKLPFIGNAHLGLKLRRNEQGEFQEWMRTMVKTWGPLFRIWKLDKPCIFISSADLAINLLKDNVIDDKSEDVKTFSVAIQGVGLTALSHEIHPKHKKLWNKFFNWRQLKCFLPRINDEGLKLVSDIGQFAENDLNSNGQVFDLLHLAIRCTFNITCCSAFGSEFVNTISNEIADQYIRDLHRVCVNLTRREFRPLLTPDLIYYNTPAGKETKICAERGANLIKEAIAFRRNKRKCMDQKPQDNEMKCFVDHMLDLHEQGILTEDQLVGELNVFFAGGVDTSGAVIGLVVFHLSLYPEHQEKVLQELINVLGSDFDSNNNYSIDWHTVKMFKHLELCIKECLRLYPLVPVLPRRTTQNIKLGDGRVIPQGVDTFIITDIIHRDPKYFPDPDEFRPERHKEGPIPAFMPFSFGTRNCIGQVLAMVTMKTIIAQLIMAYRWQTTETKDSFKCLYQTLQVPESVKCKIRKRVY</sequence>
<evidence type="ECO:0000256" key="11">
    <source>
        <dbReference type="ARBA" id="ARBA00023033"/>
    </source>
</evidence>
<keyword evidence="5 13" id="KW-0349">Heme</keyword>
<comment type="similarity">
    <text evidence="4 13">Belongs to the cytochrome P450 family.</text>
</comment>
<evidence type="ECO:0000256" key="6">
    <source>
        <dbReference type="ARBA" id="ARBA00022723"/>
    </source>
</evidence>
<keyword evidence="14" id="KW-1133">Transmembrane helix</keyword>
<comment type="caution">
    <text evidence="15">The sequence shown here is derived from an EMBL/GenBank/DDBJ whole genome shotgun (WGS) entry which is preliminary data.</text>
</comment>
<gene>
    <name evidence="15" type="ORF">ODALV1_LOCUS10780</name>
</gene>
<evidence type="ECO:0000256" key="9">
    <source>
        <dbReference type="ARBA" id="ARBA00023002"/>
    </source>
</evidence>
<evidence type="ECO:0000256" key="2">
    <source>
        <dbReference type="ARBA" id="ARBA00004524"/>
    </source>
</evidence>
<evidence type="ECO:0000256" key="4">
    <source>
        <dbReference type="ARBA" id="ARBA00010617"/>
    </source>
</evidence>
<evidence type="ECO:0000256" key="7">
    <source>
        <dbReference type="ARBA" id="ARBA00022824"/>
    </source>
</evidence>
<dbReference type="InterPro" id="IPR017972">
    <property type="entry name" value="Cyt_P450_CS"/>
</dbReference>
<evidence type="ECO:0000256" key="13">
    <source>
        <dbReference type="RuleBase" id="RU000461"/>
    </source>
</evidence>
<dbReference type="PRINTS" id="PR00463">
    <property type="entry name" value="EP450I"/>
</dbReference>
<dbReference type="Proteomes" id="UP001642540">
    <property type="component" value="Unassembled WGS sequence"/>
</dbReference>
<keyword evidence="16" id="KW-1185">Reference proteome</keyword>
<dbReference type="SUPFAM" id="SSF48264">
    <property type="entry name" value="Cytochrome P450"/>
    <property type="match status" value="1"/>
</dbReference>
<evidence type="ECO:0000256" key="3">
    <source>
        <dbReference type="ARBA" id="ARBA00004586"/>
    </source>
</evidence>
<evidence type="ECO:0000256" key="12">
    <source>
        <dbReference type="ARBA" id="ARBA00023136"/>
    </source>
</evidence>
<feature type="transmembrane region" description="Helical" evidence="14">
    <location>
        <begin position="57"/>
        <end position="77"/>
    </location>
</feature>
<dbReference type="InterPro" id="IPR001128">
    <property type="entry name" value="Cyt_P450"/>
</dbReference>
<comment type="subcellular location">
    <subcellularLocation>
        <location evidence="3">Endoplasmic reticulum membrane</location>
    </subcellularLocation>
    <subcellularLocation>
        <location evidence="2">Microsome membrane</location>
    </subcellularLocation>
</comment>
<keyword evidence="11 13" id="KW-0503">Monooxygenase</keyword>
<proteinExistence type="inferred from homology"/>
<dbReference type="PRINTS" id="PR00385">
    <property type="entry name" value="P450"/>
</dbReference>
<dbReference type="InterPro" id="IPR050196">
    <property type="entry name" value="Cytochrome_P450_Monoox"/>
</dbReference>
<evidence type="ECO:0000256" key="14">
    <source>
        <dbReference type="SAM" id="Phobius"/>
    </source>
</evidence>
<dbReference type="PANTHER" id="PTHR24291:SF189">
    <property type="entry name" value="CYTOCHROME P450 4C3-RELATED"/>
    <property type="match status" value="1"/>
</dbReference>
<dbReference type="PANTHER" id="PTHR24291">
    <property type="entry name" value="CYTOCHROME P450 FAMILY 4"/>
    <property type="match status" value="1"/>
</dbReference>
<evidence type="ECO:0000256" key="1">
    <source>
        <dbReference type="ARBA" id="ARBA00001971"/>
    </source>
</evidence>
<evidence type="ECO:0000256" key="10">
    <source>
        <dbReference type="ARBA" id="ARBA00023004"/>
    </source>
</evidence>
<keyword evidence="6 13" id="KW-0479">Metal-binding</keyword>
<keyword evidence="10 13" id="KW-0408">Iron</keyword>
<keyword evidence="12 14" id="KW-0472">Membrane</keyword>
<protein>
    <recommendedName>
        <fullName evidence="17">Cytochrome P450 4V2</fullName>
    </recommendedName>
</protein>
<dbReference type="InterPro" id="IPR036396">
    <property type="entry name" value="Cyt_P450_sf"/>
</dbReference>
<evidence type="ECO:0000313" key="15">
    <source>
        <dbReference type="EMBL" id="CAL8101250.1"/>
    </source>
</evidence>
<accession>A0ABP1QJ41</accession>
<evidence type="ECO:0008006" key="17">
    <source>
        <dbReference type="Google" id="ProtNLM"/>
    </source>
</evidence>
<keyword evidence="14" id="KW-0812">Transmembrane</keyword>